<dbReference type="Gene3D" id="3.30.379.10">
    <property type="entry name" value="Chitobiase/beta-hexosaminidase domain 2-like"/>
    <property type="match status" value="1"/>
</dbReference>
<evidence type="ECO:0000256" key="2">
    <source>
        <dbReference type="SAM" id="SignalP"/>
    </source>
</evidence>
<evidence type="ECO:0000313" key="5">
    <source>
        <dbReference type="Proteomes" id="UP000554235"/>
    </source>
</evidence>
<dbReference type="InterPro" id="IPR041437">
    <property type="entry name" value="GH115_C"/>
</dbReference>
<protein>
    <recommendedName>
        <fullName evidence="3">Gylcosyl hydrolase 115 C-terminal domain-containing protein</fullName>
    </recommendedName>
</protein>
<dbReference type="Pfam" id="PF17829">
    <property type="entry name" value="GH115_C"/>
    <property type="match status" value="1"/>
</dbReference>
<feature type="signal peptide" evidence="2">
    <location>
        <begin position="1"/>
        <end position="17"/>
    </location>
</feature>
<dbReference type="Proteomes" id="UP000554235">
    <property type="component" value="Unassembled WGS sequence"/>
</dbReference>
<name>A0A8H4PJH7_9HYPO</name>
<dbReference type="AlphaFoldDB" id="A0A8H4PJH7"/>
<feature type="chain" id="PRO_5034834015" description="Gylcosyl hydrolase 115 C-terminal domain-containing protein" evidence="2">
    <location>
        <begin position="18"/>
        <end position="907"/>
    </location>
</feature>
<keyword evidence="2" id="KW-0732">Signal</keyword>
<dbReference type="PANTHER" id="PTHR37842:SF2">
    <property type="entry name" value="GYLCOSYL HYDROLASE 115 C-TERMINAL DOMAIN-CONTAINING PROTEIN"/>
    <property type="match status" value="1"/>
</dbReference>
<dbReference type="Gene3D" id="1.20.58.2150">
    <property type="match status" value="1"/>
</dbReference>
<evidence type="ECO:0000259" key="3">
    <source>
        <dbReference type="Pfam" id="PF17829"/>
    </source>
</evidence>
<evidence type="ECO:0000256" key="1">
    <source>
        <dbReference type="ARBA" id="ARBA00022801"/>
    </source>
</evidence>
<reference evidence="4 5" key="1">
    <citation type="submission" date="2020-01" db="EMBL/GenBank/DDBJ databases">
        <title>Identification and distribution of gene clusters putatively required for synthesis of sphingolipid metabolism inhibitors in phylogenetically diverse species of the filamentous fungus Fusarium.</title>
        <authorList>
            <person name="Kim H.-S."/>
            <person name="Busman M."/>
            <person name="Brown D.W."/>
            <person name="Divon H."/>
            <person name="Uhlig S."/>
            <person name="Proctor R.H."/>
        </authorList>
    </citation>
    <scope>NUCLEOTIDE SEQUENCE [LARGE SCALE GENOMIC DNA]</scope>
    <source>
        <strain evidence="4 5">NRRL 20459</strain>
    </source>
</reference>
<dbReference type="OrthoDB" id="4849794at2759"/>
<dbReference type="InterPro" id="IPR031924">
    <property type="entry name" value="GH115"/>
</dbReference>
<gene>
    <name evidence="4" type="ORF">FALBO_8244</name>
</gene>
<comment type="caution">
    <text evidence="4">The sequence shown here is derived from an EMBL/GenBank/DDBJ whole genome shotgun (WGS) entry which is preliminary data.</text>
</comment>
<sequence>MRFELLILPSLVAVTAAKDLLTFIDGVSSYSLASSSLGPKIWIASNDHAGVKRAAADLAIDFGRVTSQNATTETKQSLNGSASPLIIAGTIGKSTTIDELVTKNKIDVSAVKGKWEAYTSALVENPTSEISWALVIAGSNHRGTIYGLYNISETIGVSPWHYWADVAPKRKTGIWVQDTQTIQKPPPIKYRGFFINDESPGLDSWAKKTFGGSPIFKSAFYKHVFELLLRLKANYLWPAIHHEPMARSEREQIAEIYGGWNWVDNKEEVTEFFRGGARRGVQWDTIYTVGMRGEGDAQSPTLTADALEEVIEVQQGILSDVYNTTDLLDVPQTWVLYKEVGKYFQAGMKVPDDIILLWTDDNSGNIMRTPLANETDRPGGAGIYYHFDYVGIPRNYKWINTIQLIKTWDQMHLAYEKGARSLWIANVGDIKPLEIPTTHFLDMAYDMDRHSKPDSVTLWLKRWATREFGSSIADVTAEILNTYGMLIVRCKYELLSRAPFVYSTAFYDEAENVLQEWVDLLSKTQKAYDSLAAQHQNAYFQMILHPVLAGKTVVELYIKANLNQWRLKQRRTSADKLADDVHRLFAEDAQITRGFTLSIMANGIRSCSRMPNVSYHTENNVPKSGIMGVNVQGSSQSAPGDPEPTLMSMDPYMPPTEKRYLDIFTRKNGTFSFRVTSNVSYTCAYIKVDWSKAPSGISWAGLKVQPINAPGRWNITAKLPVNKTSVPTSFKGYVESGGLVSIEAEHFSASETKNGLSYMKLPHFGRTLSGIKLWPVTAASQTTASAPELTYSFYTFTPREKARIVVFLGASHNHDPSRPLNLAFAVDGGTPVTVQPVPDTPMGQNPSGWTEATVAGGWTTFTTTNIPAGSHKLSWWLLEPGVVVQKVVIDVGGFKKSGLGPPESLKV</sequence>
<keyword evidence="1" id="KW-0378">Hydrolase</keyword>
<proteinExistence type="predicted"/>
<dbReference type="EMBL" id="JAADYS010001123">
    <property type="protein sequence ID" value="KAF4464927.1"/>
    <property type="molecule type" value="Genomic_DNA"/>
</dbReference>
<dbReference type="Gene3D" id="2.60.120.1620">
    <property type="match status" value="1"/>
</dbReference>
<dbReference type="Gene3D" id="3.20.20.520">
    <property type="entry name" value="Glycosyl hydrolase family 115"/>
    <property type="match status" value="2"/>
</dbReference>
<dbReference type="InterPro" id="IPR029018">
    <property type="entry name" value="Hex-like_dom2"/>
</dbReference>
<dbReference type="InterPro" id="IPR042301">
    <property type="entry name" value="GH115_sf"/>
</dbReference>
<evidence type="ECO:0000313" key="4">
    <source>
        <dbReference type="EMBL" id="KAF4464927.1"/>
    </source>
</evidence>
<keyword evidence="5" id="KW-1185">Reference proteome</keyword>
<dbReference type="PANTHER" id="PTHR37842">
    <property type="match status" value="1"/>
</dbReference>
<accession>A0A8H4PJH7</accession>
<dbReference type="GO" id="GO:0016787">
    <property type="term" value="F:hydrolase activity"/>
    <property type="evidence" value="ECO:0007669"/>
    <property type="project" value="UniProtKB-KW"/>
</dbReference>
<dbReference type="Pfam" id="PF15979">
    <property type="entry name" value="Glyco_hydro_115"/>
    <property type="match status" value="2"/>
</dbReference>
<organism evidence="4 5">
    <name type="scientific">Fusarium albosuccineum</name>
    <dbReference type="NCBI Taxonomy" id="1237068"/>
    <lineage>
        <taxon>Eukaryota</taxon>
        <taxon>Fungi</taxon>
        <taxon>Dikarya</taxon>
        <taxon>Ascomycota</taxon>
        <taxon>Pezizomycotina</taxon>
        <taxon>Sordariomycetes</taxon>
        <taxon>Hypocreomycetidae</taxon>
        <taxon>Hypocreales</taxon>
        <taxon>Nectriaceae</taxon>
        <taxon>Fusarium</taxon>
        <taxon>Fusarium decemcellulare species complex</taxon>
    </lineage>
</organism>
<feature type="domain" description="Gylcosyl hydrolase 115 C-terminal" evidence="3">
    <location>
        <begin position="732"/>
        <end position="903"/>
    </location>
</feature>